<evidence type="ECO:0000256" key="1">
    <source>
        <dbReference type="SAM" id="MobiDB-lite"/>
    </source>
</evidence>
<feature type="region of interest" description="Disordered" evidence="1">
    <location>
        <begin position="1"/>
        <end position="60"/>
    </location>
</feature>
<dbReference type="Proteomes" id="UP001596067">
    <property type="component" value="Unassembled WGS sequence"/>
</dbReference>
<proteinExistence type="predicted"/>
<evidence type="ECO:0000313" key="3">
    <source>
        <dbReference type="EMBL" id="MFC5887442.1"/>
    </source>
</evidence>
<feature type="compositionally biased region" description="Basic and acidic residues" evidence="1">
    <location>
        <begin position="49"/>
        <end position="60"/>
    </location>
</feature>
<dbReference type="Pfam" id="PF05713">
    <property type="entry name" value="MobC"/>
    <property type="match status" value="1"/>
</dbReference>
<comment type="caution">
    <text evidence="3">The sequence shown here is derived from an EMBL/GenBank/DDBJ whole genome shotgun (WGS) entry which is preliminary data.</text>
</comment>
<name>A0ABW1F0H1_9ACTN</name>
<feature type="compositionally biased region" description="Basic and acidic residues" evidence="1">
    <location>
        <begin position="1"/>
        <end position="14"/>
    </location>
</feature>
<feature type="domain" description="Bacterial mobilisation" evidence="2">
    <location>
        <begin position="131"/>
        <end position="172"/>
    </location>
</feature>
<evidence type="ECO:0000313" key="4">
    <source>
        <dbReference type="Proteomes" id="UP001596067"/>
    </source>
</evidence>
<organism evidence="3 4">
    <name type="scientific">Kitasatospora aburaviensis</name>
    <dbReference type="NCBI Taxonomy" id="67265"/>
    <lineage>
        <taxon>Bacteria</taxon>
        <taxon>Bacillati</taxon>
        <taxon>Actinomycetota</taxon>
        <taxon>Actinomycetes</taxon>
        <taxon>Kitasatosporales</taxon>
        <taxon>Streptomycetaceae</taxon>
        <taxon>Kitasatospora</taxon>
    </lineage>
</organism>
<evidence type="ECO:0000259" key="2">
    <source>
        <dbReference type="Pfam" id="PF05713"/>
    </source>
</evidence>
<sequence>MAERARREGAPDERFEAEDGPEPDELHTVQSEILADHHQSANESEADGAEPRNRRFEGVKREERVGPLRFKPDEHTRLRTAALAHGYNGVSGFAADVVMAFVDGRFFIDLPLAEQRRATHHFRSVFLRKHDRLGNNVNQIARADNGGYDRPAHSPRTIDQLLRLQTEIAHALRPSATQETQPHP</sequence>
<protein>
    <submittedName>
        <fullName evidence="3">Plasmid mobilization relaxosome protein MobC</fullName>
    </submittedName>
</protein>
<reference evidence="4" key="1">
    <citation type="journal article" date="2019" name="Int. J. Syst. Evol. Microbiol.">
        <title>The Global Catalogue of Microorganisms (GCM) 10K type strain sequencing project: providing services to taxonomists for standard genome sequencing and annotation.</title>
        <authorList>
            <consortium name="The Broad Institute Genomics Platform"/>
            <consortium name="The Broad Institute Genome Sequencing Center for Infectious Disease"/>
            <person name="Wu L."/>
            <person name="Ma J."/>
        </authorList>
    </citation>
    <scope>NUCLEOTIDE SEQUENCE [LARGE SCALE GENOMIC DNA]</scope>
    <source>
        <strain evidence="4">CGMCC 4.1469</strain>
    </source>
</reference>
<dbReference type="EMBL" id="JBHSOD010000027">
    <property type="protein sequence ID" value="MFC5887442.1"/>
    <property type="molecule type" value="Genomic_DNA"/>
</dbReference>
<dbReference type="InterPro" id="IPR008687">
    <property type="entry name" value="MobC"/>
</dbReference>
<dbReference type="RefSeq" id="WP_313765198.1">
    <property type="nucleotide sequence ID" value="NZ_BAAAVH010000018.1"/>
</dbReference>
<accession>A0ABW1F0H1</accession>
<gene>
    <name evidence="3" type="primary">mobC</name>
    <name evidence="3" type="ORF">ACFP0N_20945</name>
</gene>
<keyword evidence="4" id="KW-1185">Reference proteome</keyword>